<dbReference type="InterPro" id="IPR019734">
    <property type="entry name" value="TPR_rpt"/>
</dbReference>
<dbReference type="RefSeq" id="WP_341469603.1">
    <property type="nucleotide sequence ID" value="NZ_CP128399.1"/>
</dbReference>
<reference evidence="6" key="2">
    <citation type="journal article" date="2024" name="Nature">
        <title>Anoxygenic phototroph of the Chloroflexota uses a type I reaction centre.</title>
        <authorList>
            <person name="Tsuji J.M."/>
            <person name="Shaw N.A."/>
            <person name="Nagashima S."/>
            <person name="Venkiteswaran J.J."/>
            <person name="Schiff S.L."/>
            <person name="Watanabe T."/>
            <person name="Fukui M."/>
            <person name="Hanada S."/>
            <person name="Tank M."/>
            <person name="Neufeld J.D."/>
        </authorList>
    </citation>
    <scope>NUCLEOTIDE SEQUENCE</scope>
    <source>
        <strain evidence="6">L227-S17</strain>
    </source>
</reference>
<sequence length="640" mass="70915">MTQPATAPEIIIIPKAKKPPKMPIWVPMTLVTIALVSLTVVFLTGQDAASGLGQAGWVSAVIAGACVLGFLITLVRKRTFLGFNGLAYLILAVFFVAIGAAGILSETPVHTLQADAFKKEGNFEQAIVEYRKGIENNRSLNIADSYLLWGNGLLKDKQFEKAIVAYRAGSAPEYKGIRQGDLARKSIGQAYLEWGLYLEDFEQNPDQALIKYDDTVKDGSNSEAIDKARYQAQGIIFQVGDRQFDNGEFDKAVATYQSAIDLYGGVQADLKPYISKAYLAWGKMLLTQGDYEQALKKLDLNFAYGNDVGAYNLAIVDCYTANGKKLLAENNYSDLIATLTPAFTAYGRYDSRSQLQGLLGEALMAQGSSAEAAKDYPKAIDNYEKALTYVVNKVDVTSDLKLRLSNLHLQYGDDQFNQQQFETAIKTYQRSLQYYPNPPLTAQFRTNLARSYFNWAQQLEKNNDFQNALDRYRLILKDYSDQVDFTKQASDAQPRVLLALANKLNDDKDYANAITRYQELVDKFGITSQGQDAKNKLEASQDVTVTVLDRNGKPLSGLKVKLDESWTKTANGFEPKGRSLDFTTNDKGSFTIKLVPNKSWMMSYYKNGSYSVAAYGDSPANLVKSVSLRATSSSQSVLLP</sequence>
<feature type="transmembrane region" description="Helical" evidence="4">
    <location>
        <begin position="86"/>
        <end position="104"/>
    </location>
</feature>
<dbReference type="PANTHER" id="PTHR45586">
    <property type="entry name" value="TPR REPEAT-CONTAINING PROTEIN PA4667"/>
    <property type="match status" value="1"/>
</dbReference>
<evidence type="ECO:0000313" key="6">
    <source>
        <dbReference type="EMBL" id="WJW67713.1"/>
    </source>
</evidence>
<keyword evidence="4" id="KW-0472">Membrane</keyword>
<dbReference type="Gene3D" id="1.25.40.10">
    <property type="entry name" value="Tetratricopeptide repeat domain"/>
    <property type="match status" value="3"/>
</dbReference>
<dbReference type="SMART" id="SM00028">
    <property type="entry name" value="TPR"/>
    <property type="match status" value="8"/>
</dbReference>
<accession>A0A8T7M1C6</accession>
<protein>
    <submittedName>
        <fullName evidence="5">Tetratricopeptide repeat protein</fullName>
    </submittedName>
</protein>
<dbReference type="SUPFAM" id="SSF48452">
    <property type="entry name" value="TPR-like"/>
    <property type="match status" value="2"/>
</dbReference>
<dbReference type="InterPro" id="IPR013783">
    <property type="entry name" value="Ig-like_fold"/>
</dbReference>
<feature type="transmembrane region" description="Helical" evidence="4">
    <location>
        <begin position="24"/>
        <end position="43"/>
    </location>
</feature>
<feature type="transmembrane region" description="Helical" evidence="4">
    <location>
        <begin position="55"/>
        <end position="74"/>
    </location>
</feature>
<dbReference type="Proteomes" id="UP000521676">
    <property type="component" value="Unassembled WGS sequence"/>
</dbReference>
<dbReference type="Pfam" id="PF13181">
    <property type="entry name" value="TPR_8"/>
    <property type="match status" value="1"/>
</dbReference>
<dbReference type="PANTHER" id="PTHR45586:SF1">
    <property type="entry name" value="LIPOPOLYSACCHARIDE ASSEMBLY PROTEIN B"/>
    <property type="match status" value="1"/>
</dbReference>
<dbReference type="Pfam" id="PF13432">
    <property type="entry name" value="TPR_16"/>
    <property type="match status" value="1"/>
</dbReference>
<organism evidence="5 7">
    <name type="scientific">Candidatus Chlorohelix allophototropha</name>
    <dbReference type="NCBI Taxonomy" id="3003348"/>
    <lineage>
        <taxon>Bacteria</taxon>
        <taxon>Bacillati</taxon>
        <taxon>Chloroflexota</taxon>
        <taxon>Chloroflexia</taxon>
        <taxon>Candidatus Chloroheliales</taxon>
        <taxon>Candidatus Chloroheliaceae</taxon>
        <taxon>Candidatus Chlorohelix</taxon>
    </lineage>
</organism>
<dbReference type="AlphaFoldDB" id="A0A8T7M1C6"/>
<evidence type="ECO:0000256" key="3">
    <source>
        <dbReference type="PROSITE-ProRule" id="PRU00339"/>
    </source>
</evidence>
<proteinExistence type="predicted"/>
<evidence type="ECO:0000256" key="4">
    <source>
        <dbReference type="SAM" id="Phobius"/>
    </source>
</evidence>
<evidence type="ECO:0000313" key="5">
    <source>
        <dbReference type="EMBL" id="NWJ45849.1"/>
    </source>
</evidence>
<dbReference type="EMBL" id="CP128399">
    <property type="protein sequence ID" value="WJW67713.1"/>
    <property type="molecule type" value="Genomic_DNA"/>
</dbReference>
<keyword evidence="2 3" id="KW-0802">TPR repeat</keyword>
<evidence type="ECO:0000256" key="1">
    <source>
        <dbReference type="ARBA" id="ARBA00022737"/>
    </source>
</evidence>
<reference evidence="5 7" key="1">
    <citation type="submission" date="2020-06" db="EMBL/GenBank/DDBJ databases">
        <title>Anoxygenic phototrophic Chloroflexota member uses a Type I reaction center.</title>
        <authorList>
            <person name="Tsuji J.M."/>
            <person name="Shaw N.A."/>
            <person name="Nagashima S."/>
            <person name="Venkiteswaran J."/>
            <person name="Schiff S.L."/>
            <person name="Hanada S."/>
            <person name="Tank M."/>
            <person name="Neufeld J.D."/>
        </authorList>
    </citation>
    <scope>NUCLEOTIDE SEQUENCE [LARGE SCALE GENOMIC DNA]</scope>
    <source>
        <strain evidence="5">L227-S17</strain>
    </source>
</reference>
<feature type="repeat" description="TPR" evidence="3">
    <location>
        <begin position="405"/>
        <end position="438"/>
    </location>
</feature>
<keyword evidence="4" id="KW-1133">Transmembrane helix</keyword>
<dbReference type="Pfam" id="PF13174">
    <property type="entry name" value="TPR_6"/>
    <property type="match status" value="1"/>
</dbReference>
<name>A0A8T7M1C6_9CHLR</name>
<evidence type="ECO:0000313" key="7">
    <source>
        <dbReference type="Proteomes" id="UP000521676"/>
    </source>
</evidence>
<keyword evidence="1" id="KW-0677">Repeat</keyword>
<gene>
    <name evidence="5" type="ORF">HXX08_08225</name>
    <name evidence="6" type="ORF">OZ401_000988</name>
</gene>
<dbReference type="Proteomes" id="UP001431572">
    <property type="component" value="Chromosome 1"/>
</dbReference>
<dbReference type="InterPro" id="IPR011990">
    <property type="entry name" value="TPR-like_helical_dom_sf"/>
</dbReference>
<evidence type="ECO:0000256" key="2">
    <source>
        <dbReference type="ARBA" id="ARBA00022803"/>
    </source>
</evidence>
<evidence type="ECO:0000313" key="8">
    <source>
        <dbReference type="Proteomes" id="UP001431572"/>
    </source>
</evidence>
<keyword evidence="4" id="KW-0812">Transmembrane</keyword>
<dbReference type="InterPro" id="IPR051012">
    <property type="entry name" value="CellSynth/LPSAsmb/PSIAsmb"/>
</dbReference>
<dbReference type="EMBL" id="JACATZ010000001">
    <property type="protein sequence ID" value="NWJ45849.1"/>
    <property type="molecule type" value="Genomic_DNA"/>
</dbReference>
<dbReference type="Gene3D" id="2.60.40.10">
    <property type="entry name" value="Immunoglobulins"/>
    <property type="match status" value="1"/>
</dbReference>
<dbReference type="PROSITE" id="PS50005">
    <property type="entry name" value="TPR"/>
    <property type="match status" value="1"/>
</dbReference>
<keyword evidence="8" id="KW-1185">Reference proteome</keyword>